<dbReference type="InterPro" id="IPR011330">
    <property type="entry name" value="Glyco_hydro/deAcase_b/a-brl"/>
</dbReference>
<keyword evidence="2" id="KW-0378">Hydrolase</keyword>
<reference evidence="4 5" key="1">
    <citation type="submission" date="2022-06" db="EMBL/GenBank/DDBJ databases">
        <authorList>
            <person name="Jeon C.O."/>
        </authorList>
    </citation>
    <scope>NUCLEOTIDE SEQUENCE [LARGE SCALE GENOMIC DNA]</scope>
    <source>
        <strain evidence="4 5">KCTC 13943</strain>
    </source>
</reference>
<comment type="caution">
    <text evidence="4">The sequence shown here is derived from an EMBL/GenBank/DDBJ whole genome shotgun (WGS) entry which is preliminary data.</text>
</comment>
<feature type="domain" description="NodB homology" evidence="3">
    <location>
        <begin position="51"/>
        <end position="234"/>
    </location>
</feature>
<dbReference type="Pfam" id="PF01522">
    <property type="entry name" value="Polysacc_deac_1"/>
    <property type="match status" value="1"/>
</dbReference>
<evidence type="ECO:0000313" key="5">
    <source>
        <dbReference type="Proteomes" id="UP001523262"/>
    </source>
</evidence>
<name>A0ABT0W7K4_9BACI</name>
<keyword evidence="1" id="KW-0479">Metal-binding</keyword>
<organism evidence="4 5">
    <name type="scientific">Neobacillus pocheonensis</name>
    <dbReference type="NCBI Taxonomy" id="363869"/>
    <lineage>
        <taxon>Bacteria</taxon>
        <taxon>Bacillati</taxon>
        <taxon>Bacillota</taxon>
        <taxon>Bacilli</taxon>
        <taxon>Bacillales</taxon>
        <taxon>Bacillaceae</taxon>
        <taxon>Neobacillus</taxon>
    </lineage>
</organism>
<dbReference type="InterPro" id="IPR050248">
    <property type="entry name" value="Polysacc_deacetylase_ArnD"/>
</dbReference>
<dbReference type="EMBL" id="JAMQCR010000001">
    <property type="protein sequence ID" value="MCM2532306.1"/>
    <property type="molecule type" value="Genomic_DNA"/>
</dbReference>
<keyword evidence="5" id="KW-1185">Reference proteome</keyword>
<proteinExistence type="predicted"/>
<evidence type="ECO:0000256" key="2">
    <source>
        <dbReference type="ARBA" id="ARBA00022801"/>
    </source>
</evidence>
<dbReference type="CDD" id="cd10917">
    <property type="entry name" value="CE4_NodB_like_6s_7s"/>
    <property type="match status" value="1"/>
</dbReference>
<dbReference type="PANTHER" id="PTHR10587:SF133">
    <property type="entry name" value="CHITIN DEACETYLASE 1-RELATED"/>
    <property type="match status" value="1"/>
</dbReference>
<dbReference type="PROSITE" id="PS51677">
    <property type="entry name" value="NODB"/>
    <property type="match status" value="1"/>
</dbReference>
<accession>A0ABT0W7K4</accession>
<dbReference type="PANTHER" id="PTHR10587">
    <property type="entry name" value="GLYCOSYL TRANSFERASE-RELATED"/>
    <property type="match status" value="1"/>
</dbReference>
<evidence type="ECO:0000313" key="4">
    <source>
        <dbReference type="EMBL" id="MCM2532306.1"/>
    </source>
</evidence>
<dbReference type="InterPro" id="IPR002509">
    <property type="entry name" value="NODB_dom"/>
</dbReference>
<protein>
    <submittedName>
        <fullName evidence="4">Polysaccharide deacetylase family protein</fullName>
    </submittedName>
</protein>
<dbReference type="Gene3D" id="3.20.20.370">
    <property type="entry name" value="Glycoside hydrolase/deacetylase"/>
    <property type="match status" value="1"/>
</dbReference>
<evidence type="ECO:0000259" key="3">
    <source>
        <dbReference type="PROSITE" id="PS51677"/>
    </source>
</evidence>
<dbReference type="SUPFAM" id="SSF88713">
    <property type="entry name" value="Glycoside hydrolase/deacetylase"/>
    <property type="match status" value="1"/>
</dbReference>
<dbReference type="Proteomes" id="UP001523262">
    <property type="component" value="Unassembled WGS sequence"/>
</dbReference>
<gene>
    <name evidence="4" type="ORF">NDK43_07755</name>
</gene>
<evidence type="ECO:0000256" key="1">
    <source>
        <dbReference type="ARBA" id="ARBA00022723"/>
    </source>
</evidence>
<sequence>MLRIFSFIICLTVLSLLMAGNKTLAYTLTHRGGNGSNLNSSVSEIIPTAQKQIALTFDDGPTLDETSQILDVLKEYEAKATFFLVGSRVERYQDIVRREVEEGHEIANHTYHHLICQPGVSMDQLRKDIKLAQNSIIRVSGYKPHLFRPVQGFYNKQLLKVLEDEGLQMVLWSPEQDSWDWDRPGVSHIVKTVLNHVNSGDIILLHDHVNGKSDTISALKIILPELKRQGFEFVTVSELLKNQELKD</sequence>